<keyword evidence="1" id="KW-0238">DNA-binding</keyword>
<dbReference type="CDD" id="cd01107">
    <property type="entry name" value="HTH_BmrR"/>
    <property type="match status" value="1"/>
</dbReference>
<dbReference type="InterPro" id="IPR029442">
    <property type="entry name" value="GyrI-like"/>
</dbReference>
<proteinExistence type="predicted"/>
<dbReference type="Pfam" id="PF13411">
    <property type="entry name" value="MerR_1"/>
    <property type="match status" value="1"/>
</dbReference>
<evidence type="ECO:0000313" key="3">
    <source>
        <dbReference type="EMBL" id="RLL11581.1"/>
    </source>
</evidence>
<dbReference type="Gene3D" id="3.20.80.10">
    <property type="entry name" value="Regulatory factor, effector binding domain"/>
    <property type="match status" value="1"/>
</dbReference>
<dbReference type="EMBL" id="RCHT01000008">
    <property type="protein sequence ID" value="RLL11581.1"/>
    <property type="molecule type" value="Genomic_DNA"/>
</dbReference>
<dbReference type="PANTHER" id="PTHR30204:SF97">
    <property type="entry name" value="MERR FAMILY REGULATORY PROTEIN"/>
    <property type="match status" value="1"/>
</dbReference>
<protein>
    <submittedName>
        <fullName evidence="3">MerR family transcriptional regulator</fullName>
    </submittedName>
</protein>
<evidence type="ECO:0000259" key="2">
    <source>
        <dbReference type="PROSITE" id="PS50937"/>
    </source>
</evidence>
<dbReference type="SMART" id="SM00871">
    <property type="entry name" value="AraC_E_bind"/>
    <property type="match status" value="1"/>
</dbReference>
<dbReference type="InterPro" id="IPR009061">
    <property type="entry name" value="DNA-bd_dom_put_sf"/>
</dbReference>
<name>A0A498CM21_9FIRM</name>
<dbReference type="InterPro" id="IPR011256">
    <property type="entry name" value="Reg_factor_effector_dom_sf"/>
</dbReference>
<accession>A0A498CM21</accession>
<dbReference type="PROSITE" id="PS00552">
    <property type="entry name" value="HTH_MERR_1"/>
    <property type="match status" value="1"/>
</dbReference>
<reference evidence="3 4" key="1">
    <citation type="submission" date="2018-10" db="EMBL/GenBank/DDBJ databases">
        <title>Anaerotruncus faecis sp. nov., isolated from human feces.</title>
        <authorList>
            <person name="Wang Y.-J."/>
        </authorList>
    </citation>
    <scope>NUCLEOTIDE SEQUENCE [LARGE SCALE GENOMIC DNA]</scope>
    <source>
        <strain evidence="3 4">22A2-44</strain>
    </source>
</reference>
<keyword evidence="4" id="KW-1185">Reference proteome</keyword>
<dbReference type="GO" id="GO:0003677">
    <property type="term" value="F:DNA binding"/>
    <property type="evidence" value="ECO:0007669"/>
    <property type="project" value="UniProtKB-KW"/>
</dbReference>
<feature type="domain" description="HTH merR-type" evidence="2">
    <location>
        <begin position="1"/>
        <end position="71"/>
    </location>
</feature>
<comment type="caution">
    <text evidence="3">The sequence shown here is derived from an EMBL/GenBank/DDBJ whole genome shotgun (WGS) entry which is preliminary data.</text>
</comment>
<dbReference type="RefSeq" id="WP_121586688.1">
    <property type="nucleotide sequence ID" value="NZ_DBFSDP010000270.1"/>
</dbReference>
<dbReference type="PANTHER" id="PTHR30204">
    <property type="entry name" value="REDOX-CYCLING DRUG-SENSING TRANSCRIPTIONAL ACTIVATOR SOXR"/>
    <property type="match status" value="1"/>
</dbReference>
<evidence type="ECO:0000256" key="1">
    <source>
        <dbReference type="ARBA" id="ARBA00023125"/>
    </source>
</evidence>
<dbReference type="InterPro" id="IPR010499">
    <property type="entry name" value="AraC_E-bd"/>
</dbReference>
<sequence>MYSIGMFSQICRVTPKTLRHYDEIGLLRPARIDRFTGYRYYTTGQLPRMNQIQSLRQMGFSLTEIIALLDGGAGPETIRALLELKRGELAARIREDGQRLRLVENILRKGTLMMENYNVTIKELPEVIVAYLRTVIQSYDDLFHLMPEVLGPEMERLGCKCAEPEYCFNVYHYEEYRDHDIDVSLCQAVTERKEDSDVAKFQTIARVPQAACLLHKGPYRTLRNAYTFAAQWIEQNGYRLAGPPRESYIDGIWNKESEEDWLTELQFPVEKAE</sequence>
<dbReference type="SUPFAM" id="SSF46955">
    <property type="entry name" value="Putative DNA-binding domain"/>
    <property type="match status" value="1"/>
</dbReference>
<dbReference type="SMART" id="SM00422">
    <property type="entry name" value="HTH_MERR"/>
    <property type="match status" value="1"/>
</dbReference>
<dbReference type="Proteomes" id="UP000276301">
    <property type="component" value="Unassembled WGS sequence"/>
</dbReference>
<dbReference type="GO" id="GO:0003700">
    <property type="term" value="F:DNA-binding transcription factor activity"/>
    <property type="evidence" value="ECO:0007669"/>
    <property type="project" value="InterPro"/>
</dbReference>
<dbReference type="InterPro" id="IPR047057">
    <property type="entry name" value="MerR_fam"/>
</dbReference>
<dbReference type="PROSITE" id="PS50937">
    <property type="entry name" value="HTH_MERR_2"/>
    <property type="match status" value="1"/>
</dbReference>
<dbReference type="SUPFAM" id="SSF55136">
    <property type="entry name" value="Probable bacterial effector-binding domain"/>
    <property type="match status" value="1"/>
</dbReference>
<evidence type="ECO:0000313" key="4">
    <source>
        <dbReference type="Proteomes" id="UP000276301"/>
    </source>
</evidence>
<dbReference type="Pfam" id="PF06445">
    <property type="entry name" value="GyrI-like"/>
    <property type="match status" value="1"/>
</dbReference>
<dbReference type="AlphaFoldDB" id="A0A498CM21"/>
<organism evidence="3 4">
    <name type="scientific">Anaerotruncus massiliensis</name>
    <name type="common">ex Liu et al. 2021</name>
    <dbReference type="NCBI Taxonomy" id="2321404"/>
    <lineage>
        <taxon>Bacteria</taxon>
        <taxon>Bacillati</taxon>
        <taxon>Bacillota</taxon>
        <taxon>Clostridia</taxon>
        <taxon>Eubacteriales</taxon>
        <taxon>Oscillospiraceae</taxon>
        <taxon>Anaerotruncus</taxon>
    </lineage>
</organism>
<gene>
    <name evidence="3" type="ORF">D4A47_06675</name>
</gene>
<dbReference type="InterPro" id="IPR000551">
    <property type="entry name" value="MerR-type_HTH_dom"/>
</dbReference>
<dbReference type="Gene3D" id="1.10.1660.10">
    <property type="match status" value="1"/>
</dbReference>